<name>A0A6J8AZX3_MYTCO</name>
<reference evidence="2 3" key="1">
    <citation type="submission" date="2020-06" db="EMBL/GenBank/DDBJ databases">
        <authorList>
            <person name="Li R."/>
            <person name="Bekaert M."/>
        </authorList>
    </citation>
    <scope>NUCLEOTIDE SEQUENCE [LARGE SCALE GENOMIC DNA]</scope>
    <source>
        <strain evidence="3">wild</strain>
    </source>
</reference>
<evidence type="ECO:0000313" key="3">
    <source>
        <dbReference type="Proteomes" id="UP000507470"/>
    </source>
</evidence>
<evidence type="ECO:0000259" key="1">
    <source>
        <dbReference type="PROSITE" id="PS50081"/>
    </source>
</evidence>
<dbReference type="EMBL" id="CACVKT020002042">
    <property type="protein sequence ID" value="CAC5374628.1"/>
    <property type="molecule type" value="Genomic_DNA"/>
</dbReference>
<dbReference type="PROSITE" id="PS50081">
    <property type="entry name" value="ZF_DAG_PE_2"/>
    <property type="match status" value="1"/>
</dbReference>
<protein>
    <recommendedName>
        <fullName evidence="1">Phorbol-ester/DAG-type domain-containing protein</fullName>
    </recommendedName>
</protein>
<accession>A0A6J8AZX3</accession>
<dbReference type="OrthoDB" id="10550830at2759"/>
<evidence type="ECO:0000313" key="2">
    <source>
        <dbReference type="EMBL" id="CAC5374628.1"/>
    </source>
</evidence>
<dbReference type="InterPro" id="IPR002219">
    <property type="entry name" value="PKC_DAG/PE"/>
</dbReference>
<keyword evidence="3" id="KW-1185">Reference proteome</keyword>
<sequence>MSNTTIQGAKSAVELLNQNLASKLETALDSIENSNSSLEPISSVSNFHKAVEKCHKSKSPSRCITLPTSSEIVRNKNLLSIGTSTLAKTLLLEEIQCNGCNVNLDKIKNRCVNCDMTFHSHCLDQTTDQCFSCIWLEEQDTIINSENFHQTEVKQTSDDFHSLDINNCAPAQNTSISLACSSKNTINSDIQSNPSIQK</sequence>
<proteinExistence type="predicted"/>
<gene>
    <name evidence="2" type="ORF">MCOR_11939</name>
</gene>
<organism evidence="2 3">
    <name type="scientific">Mytilus coruscus</name>
    <name type="common">Sea mussel</name>
    <dbReference type="NCBI Taxonomy" id="42192"/>
    <lineage>
        <taxon>Eukaryota</taxon>
        <taxon>Metazoa</taxon>
        <taxon>Spiralia</taxon>
        <taxon>Lophotrochozoa</taxon>
        <taxon>Mollusca</taxon>
        <taxon>Bivalvia</taxon>
        <taxon>Autobranchia</taxon>
        <taxon>Pteriomorphia</taxon>
        <taxon>Mytilida</taxon>
        <taxon>Mytiloidea</taxon>
        <taxon>Mytilidae</taxon>
        <taxon>Mytilinae</taxon>
        <taxon>Mytilus</taxon>
    </lineage>
</organism>
<feature type="domain" description="Phorbol-ester/DAG-type" evidence="1">
    <location>
        <begin position="82"/>
        <end position="130"/>
    </location>
</feature>
<dbReference type="Proteomes" id="UP000507470">
    <property type="component" value="Unassembled WGS sequence"/>
</dbReference>
<dbReference type="AlphaFoldDB" id="A0A6J8AZX3"/>